<dbReference type="EMBL" id="CP049742">
    <property type="protein sequence ID" value="QPC48164.1"/>
    <property type="molecule type" value="Genomic_DNA"/>
</dbReference>
<gene>
    <name evidence="1" type="ORF">G8O30_15110</name>
</gene>
<evidence type="ECO:0000313" key="1">
    <source>
        <dbReference type="EMBL" id="QPC48164.1"/>
    </source>
</evidence>
<protein>
    <submittedName>
        <fullName evidence="1">Uncharacterized protein</fullName>
    </submittedName>
</protein>
<name>A0A7S8CDT7_9BACI</name>
<dbReference type="KEGG" id="mcui:G8O30_15110"/>
<accession>A0A7S8CDT7</accession>
<proteinExistence type="predicted"/>
<evidence type="ECO:0000313" key="2">
    <source>
        <dbReference type="Proteomes" id="UP000593626"/>
    </source>
</evidence>
<reference evidence="1 2" key="1">
    <citation type="submission" date="2019-07" db="EMBL/GenBank/DDBJ databases">
        <title>Genome sequence of 2 isolates from Red Sea Mangroves.</title>
        <authorList>
            <person name="Sefrji F."/>
            <person name="Michoud G."/>
            <person name="Merlino G."/>
            <person name="Daffonchio D."/>
        </authorList>
    </citation>
    <scope>NUCLEOTIDE SEQUENCE [LARGE SCALE GENOMIC DNA]</scope>
    <source>
        <strain evidence="1 2">R1DC41</strain>
    </source>
</reference>
<dbReference type="Proteomes" id="UP000593626">
    <property type="component" value="Chromosome"/>
</dbReference>
<organism evidence="1 2">
    <name type="scientific">Mangrovibacillus cuniculi</name>
    <dbReference type="NCBI Taxonomy" id="2593652"/>
    <lineage>
        <taxon>Bacteria</taxon>
        <taxon>Bacillati</taxon>
        <taxon>Bacillota</taxon>
        <taxon>Bacilli</taxon>
        <taxon>Bacillales</taxon>
        <taxon>Bacillaceae</taxon>
        <taxon>Mangrovibacillus</taxon>
    </lineage>
</organism>
<dbReference type="AlphaFoldDB" id="A0A7S8CDT7"/>
<keyword evidence="2" id="KW-1185">Reference proteome</keyword>
<sequence length="66" mass="7918">MRDWLMEKEIPFEEVNILQVMNARNELFRIIGEISIPVWWDKTSNSIVTYQDIKTKMYDSKSSVIH</sequence>